<dbReference type="EMBL" id="MU268946">
    <property type="protein sequence ID" value="KAH7903474.1"/>
    <property type="molecule type" value="Genomic_DNA"/>
</dbReference>
<comment type="caution">
    <text evidence="1">The sequence shown here is derived from an EMBL/GenBank/DDBJ whole genome shotgun (WGS) entry which is preliminary data.</text>
</comment>
<proteinExistence type="predicted"/>
<evidence type="ECO:0000313" key="2">
    <source>
        <dbReference type="Proteomes" id="UP000790377"/>
    </source>
</evidence>
<gene>
    <name evidence="1" type="ORF">BJ138DRAFT_1120346</name>
</gene>
<protein>
    <submittedName>
        <fullName evidence="1">Uncharacterized protein</fullName>
    </submittedName>
</protein>
<organism evidence="1 2">
    <name type="scientific">Hygrophoropsis aurantiaca</name>
    <dbReference type="NCBI Taxonomy" id="72124"/>
    <lineage>
        <taxon>Eukaryota</taxon>
        <taxon>Fungi</taxon>
        <taxon>Dikarya</taxon>
        <taxon>Basidiomycota</taxon>
        <taxon>Agaricomycotina</taxon>
        <taxon>Agaricomycetes</taxon>
        <taxon>Agaricomycetidae</taxon>
        <taxon>Boletales</taxon>
        <taxon>Coniophorineae</taxon>
        <taxon>Hygrophoropsidaceae</taxon>
        <taxon>Hygrophoropsis</taxon>
    </lineage>
</organism>
<accession>A0ACB7ZQN2</accession>
<dbReference type="Proteomes" id="UP000790377">
    <property type="component" value="Unassembled WGS sequence"/>
</dbReference>
<reference evidence="1" key="1">
    <citation type="journal article" date="2021" name="New Phytol.">
        <title>Evolutionary innovations through gain and loss of genes in the ectomycorrhizal Boletales.</title>
        <authorList>
            <person name="Wu G."/>
            <person name="Miyauchi S."/>
            <person name="Morin E."/>
            <person name="Kuo A."/>
            <person name="Drula E."/>
            <person name="Varga T."/>
            <person name="Kohler A."/>
            <person name="Feng B."/>
            <person name="Cao Y."/>
            <person name="Lipzen A."/>
            <person name="Daum C."/>
            <person name="Hundley H."/>
            <person name="Pangilinan J."/>
            <person name="Johnson J."/>
            <person name="Barry K."/>
            <person name="LaButti K."/>
            <person name="Ng V."/>
            <person name="Ahrendt S."/>
            <person name="Min B."/>
            <person name="Choi I.G."/>
            <person name="Park H."/>
            <person name="Plett J.M."/>
            <person name="Magnuson J."/>
            <person name="Spatafora J.W."/>
            <person name="Nagy L.G."/>
            <person name="Henrissat B."/>
            <person name="Grigoriev I.V."/>
            <person name="Yang Z.L."/>
            <person name="Xu J."/>
            <person name="Martin F.M."/>
        </authorList>
    </citation>
    <scope>NUCLEOTIDE SEQUENCE</scope>
    <source>
        <strain evidence="1">ATCC 28755</strain>
    </source>
</reference>
<evidence type="ECO:0000313" key="1">
    <source>
        <dbReference type="EMBL" id="KAH7903474.1"/>
    </source>
</evidence>
<keyword evidence="2" id="KW-1185">Reference proteome</keyword>
<sequence length="91" mass="9990">MEIEEIEQEPDDTAHNNQFNNPGRNLHTPPIPDIDIEFYGAGDKLYCNYHTRLNGYSTGLPAGREPSTVPVPANTVPLEGTGAYRPVQPAV</sequence>
<name>A0ACB7ZQN2_9AGAM</name>